<comment type="caution">
    <text evidence="1">The sequence shown here is derived from an EMBL/GenBank/DDBJ whole genome shotgun (WGS) entry which is preliminary data.</text>
</comment>
<sequence>MIRKFINNEDAGTVMLSEVMEAVTVDSVIDMLLMSDDGIPTVSILVEDDQENMVNYLMKVTTAEEIVAVNQVLRSFDLGITVEFVNFAQYDLFIDYCMHLIKTKRKATA</sequence>
<accession>R9C7N3</accession>
<organism evidence="1 2">
    <name type="scientific">Clostridium sartagoforme AAU1</name>
    <dbReference type="NCBI Taxonomy" id="1202534"/>
    <lineage>
        <taxon>Bacteria</taxon>
        <taxon>Bacillati</taxon>
        <taxon>Bacillota</taxon>
        <taxon>Clostridia</taxon>
        <taxon>Eubacteriales</taxon>
        <taxon>Clostridiaceae</taxon>
        <taxon>Clostridium</taxon>
    </lineage>
</organism>
<dbReference type="OrthoDB" id="2857727at2"/>
<keyword evidence="2" id="KW-1185">Reference proteome</keyword>
<dbReference type="Proteomes" id="UP000013988">
    <property type="component" value="Unassembled WGS sequence"/>
</dbReference>
<protein>
    <submittedName>
        <fullName evidence="1">Uncharacterized protein</fullName>
    </submittedName>
</protein>
<dbReference type="EMBL" id="ASRV01000127">
    <property type="protein sequence ID" value="EOR25317.1"/>
    <property type="molecule type" value="Genomic_DNA"/>
</dbReference>
<proteinExistence type="predicted"/>
<gene>
    <name evidence="1" type="ORF">A500_10585</name>
</gene>
<reference evidence="1 2" key="1">
    <citation type="submission" date="2013-03" db="EMBL/GenBank/DDBJ databases">
        <title>Whole genome shotgun sequencing of Clostridium sartagoforme AAU1.</title>
        <authorList>
            <person name="Joshi C.G."/>
            <person name="Duggirala S.M."/>
            <person name="Nathani N.M."/>
            <person name="Bhatt V.D."/>
            <person name="Patel A.K."/>
            <person name="Pandya P.R."/>
            <person name="KaPatel J.A."/>
        </authorList>
    </citation>
    <scope>NUCLEOTIDE SEQUENCE [LARGE SCALE GENOMIC DNA]</scope>
    <source>
        <strain evidence="1 2">AAU1</strain>
    </source>
</reference>
<evidence type="ECO:0000313" key="1">
    <source>
        <dbReference type="EMBL" id="EOR25317.1"/>
    </source>
</evidence>
<evidence type="ECO:0000313" key="2">
    <source>
        <dbReference type="Proteomes" id="UP000013988"/>
    </source>
</evidence>
<dbReference type="PATRIC" id="fig|1202534.3.peg.2098"/>
<dbReference type="AlphaFoldDB" id="R9C7N3"/>
<name>R9C7N3_9CLOT</name>
<dbReference type="RefSeq" id="WP_016207463.1">
    <property type="nucleotide sequence ID" value="NZ_ASRV01000127.1"/>
</dbReference>